<comment type="caution">
    <text evidence="1">The sequence shown here is derived from an EMBL/GenBank/DDBJ whole genome shotgun (WGS) entry which is preliminary data.</text>
</comment>
<dbReference type="EMBL" id="JACCAU010000001">
    <property type="protein sequence ID" value="NYH15233.1"/>
    <property type="molecule type" value="Genomic_DNA"/>
</dbReference>
<evidence type="ECO:0000313" key="2">
    <source>
        <dbReference type="Proteomes" id="UP000572540"/>
    </source>
</evidence>
<protein>
    <submittedName>
        <fullName evidence="1">Uncharacterized protein</fullName>
    </submittedName>
</protein>
<name>A0A7Y9W841_9BURK</name>
<dbReference type="AlphaFoldDB" id="A0A7Y9W841"/>
<accession>A0A7Y9W841</accession>
<proteinExistence type="predicted"/>
<sequence length="112" mass="12502">MARIEPRLLRLERMEPVGMFGVERAIGGHPVDHQIGQQGHATLMGRGRKCADRLDGGPLRLEYRMQPGVIADHLPVACLPRLEETADQCMIEAQRGGVRELRGPRGERSNQK</sequence>
<organism evidence="1 2">
    <name type="scientific">Paraburkholderia bryophila</name>
    <dbReference type="NCBI Taxonomy" id="420952"/>
    <lineage>
        <taxon>Bacteria</taxon>
        <taxon>Pseudomonadati</taxon>
        <taxon>Pseudomonadota</taxon>
        <taxon>Betaproteobacteria</taxon>
        <taxon>Burkholderiales</taxon>
        <taxon>Burkholderiaceae</taxon>
        <taxon>Paraburkholderia</taxon>
    </lineage>
</organism>
<reference evidence="1 2" key="1">
    <citation type="submission" date="2020-07" db="EMBL/GenBank/DDBJ databases">
        <title>Exploring microbial biodiversity for novel pathways involved in the catabolism of aromatic compounds derived from lignin.</title>
        <authorList>
            <person name="Elkins J."/>
        </authorList>
    </citation>
    <scope>NUCLEOTIDE SEQUENCE [LARGE SCALE GENOMIC DNA]</scope>
    <source>
        <strain evidence="1 2">H2C3B</strain>
    </source>
</reference>
<dbReference type="Proteomes" id="UP000572540">
    <property type="component" value="Unassembled WGS sequence"/>
</dbReference>
<gene>
    <name evidence="1" type="ORF">GGD41_002461</name>
</gene>
<evidence type="ECO:0000313" key="1">
    <source>
        <dbReference type="EMBL" id="NYH15233.1"/>
    </source>
</evidence>